<keyword evidence="3" id="KW-1185">Reference proteome</keyword>
<reference evidence="2 3" key="1">
    <citation type="journal article" date="2015" name="Stand. Genomic Sci.">
        <title>Genomic Encyclopedia of Bacterial and Archaeal Type Strains, Phase III: the genomes of soil and plant-associated and newly described type strains.</title>
        <authorList>
            <person name="Whitman W.B."/>
            <person name="Woyke T."/>
            <person name="Klenk H.P."/>
            <person name="Zhou Y."/>
            <person name="Lilburn T.G."/>
            <person name="Beck B.J."/>
            <person name="De Vos P."/>
            <person name="Vandamme P."/>
            <person name="Eisen J.A."/>
            <person name="Garrity G."/>
            <person name="Hugenholtz P."/>
            <person name="Kyrpides N.C."/>
        </authorList>
    </citation>
    <scope>NUCLEOTIDE SEQUENCE [LARGE SCALE GENOMIC DNA]</scope>
    <source>
        <strain evidence="2 3">ASC-9842</strain>
    </source>
</reference>
<dbReference type="Proteomes" id="UP000291078">
    <property type="component" value="Unassembled WGS sequence"/>
</dbReference>
<keyword evidence="1" id="KW-1133">Transmembrane helix</keyword>
<keyword evidence="1" id="KW-0472">Membrane</keyword>
<evidence type="ECO:0000313" key="2">
    <source>
        <dbReference type="EMBL" id="RZT43085.1"/>
    </source>
</evidence>
<gene>
    <name evidence="2" type="ORF">EV147_2134</name>
</gene>
<dbReference type="EMBL" id="SGXM01000001">
    <property type="protein sequence ID" value="RZT43085.1"/>
    <property type="molecule type" value="Genomic_DNA"/>
</dbReference>
<feature type="transmembrane region" description="Helical" evidence="1">
    <location>
        <begin position="9"/>
        <end position="29"/>
    </location>
</feature>
<proteinExistence type="predicted"/>
<accession>A0A4Q7S9I1</accession>
<sequence length="30" mass="3038">MSLLSRKPYLVAIAVMAAAAAVSMVTSLAT</sequence>
<evidence type="ECO:0000256" key="1">
    <source>
        <dbReference type="SAM" id="Phobius"/>
    </source>
</evidence>
<dbReference type="AlphaFoldDB" id="A0A4Q7S9I1"/>
<name>A0A4Q7S9I1_9BURK</name>
<comment type="caution">
    <text evidence="2">The sequence shown here is derived from an EMBL/GenBank/DDBJ whole genome shotgun (WGS) entry which is preliminary data.</text>
</comment>
<organism evidence="2 3">
    <name type="scientific">Cupriavidus agavae</name>
    <dbReference type="NCBI Taxonomy" id="1001822"/>
    <lineage>
        <taxon>Bacteria</taxon>
        <taxon>Pseudomonadati</taxon>
        <taxon>Pseudomonadota</taxon>
        <taxon>Betaproteobacteria</taxon>
        <taxon>Burkholderiales</taxon>
        <taxon>Burkholderiaceae</taxon>
        <taxon>Cupriavidus</taxon>
    </lineage>
</organism>
<evidence type="ECO:0000313" key="3">
    <source>
        <dbReference type="Proteomes" id="UP000291078"/>
    </source>
</evidence>
<protein>
    <submittedName>
        <fullName evidence="2">Uncharacterized protein</fullName>
    </submittedName>
</protein>
<keyword evidence="1" id="KW-0812">Transmembrane</keyword>